<keyword evidence="3" id="KW-1185">Reference proteome</keyword>
<dbReference type="RefSeq" id="WP_205103321.1">
    <property type="nucleotide sequence ID" value="NZ_JACJJG010000006.1"/>
</dbReference>
<keyword evidence="1" id="KW-0472">Membrane</keyword>
<feature type="transmembrane region" description="Helical" evidence="1">
    <location>
        <begin position="211"/>
        <end position="235"/>
    </location>
</feature>
<organism evidence="2 3">
    <name type="scientific">Marseilla massiliensis</name>
    <dbReference type="NCBI Taxonomy" id="1841864"/>
    <lineage>
        <taxon>Bacteria</taxon>
        <taxon>Pseudomonadati</taxon>
        <taxon>Bacteroidota</taxon>
        <taxon>Bacteroidia</taxon>
        <taxon>Bacteroidales</taxon>
        <taxon>Prevotellaceae</taxon>
        <taxon>Marseilla</taxon>
    </lineage>
</organism>
<dbReference type="AlphaFoldDB" id="A0A938WS90"/>
<comment type="caution">
    <text evidence="2">The sequence shown here is derived from an EMBL/GenBank/DDBJ whole genome shotgun (WGS) entry which is preliminary data.</text>
</comment>
<feature type="transmembrane region" description="Helical" evidence="1">
    <location>
        <begin position="260"/>
        <end position="282"/>
    </location>
</feature>
<gene>
    <name evidence="2" type="ORF">H6A34_02835</name>
</gene>
<proteinExistence type="predicted"/>
<feature type="transmembrane region" description="Helical" evidence="1">
    <location>
        <begin position="126"/>
        <end position="146"/>
    </location>
</feature>
<dbReference type="Proteomes" id="UP000706891">
    <property type="component" value="Unassembled WGS sequence"/>
</dbReference>
<feature type="transmembrane region" description="Helical" evidence="1">
    <location>
        <begin position="101"/>
        <end position="120"/>
    </location>
</feature>
<feature type="transmembrane region" description="Helical" evidence="1">
    <location>
        <begin position="344"/>
        <end position="366"/>
    </location>
</feature>
<reference evidence="2" key="2">
    <citation type="journal article" date="2021" name="Sci. Rep.">
        <title>The distribution of antibiotic resistance genes in chicken gut microbiota commensals.</title>
        <authorList>
            <person name="Juricova H."/>
            <person name="Matiasovicova J."/>
            <person name="Kubasova T."/>
            <person name="Cejkova D."/>
            <person name="Rychlik I."/>
        </authorList>
    </citation>
    <scope>NUCLEOTIDE SEQUENCE</scope>
    <source>
        <strain evidence="2">An824</strain>
    </source>
</reference>
<feature type="transmembrane region" description="Helical" evidence="1">
    <location>
        <begin position="316"/>
        <end position="332"/>
    </location>
</feature>
<feature type="transmembrane region" description="Helical" evidence="1">
    <location>
        <begin position="27"/>
        <end position="45"/>
    </location>
</feature>
<evidence type="ECO:0000313" key="2">
    <source>
        <dbReference type="EMBL" id="MBM6672816.1"/>
    </source>
</evidence>
<sequence>MEKPMNDMCSARSGRLGMVLTDIIKSYWSLALFLVWMAVGVFPLSCYENDSMHLLAGCSVMANQGVTVPPPYSYFYDMQPLVSYVVVGLNAVFAGLTCEQLYCLVTWFAACFAVVGAVRFCRRLTLLPVHVLVFALLFLPESYACAMYPNSAVPAYACFVWAMCMVLDGRFVLAVALMGLAPLFRIDVVIVYPVLLPLLLFVYGRKKVWRCVALSAVAAVAVVAIVTVGCAVMGADPVRHTLGMYSSFDAGGQYSGQVKYALFTFYTIVSVVVLPLGVVVLWRRRSLLLLVTCLLPMLLLHYMFRRTGCAGKHWLYILPFVLMLCSTGWAAIARWCNGRRGARYAVAALVVLYAFCSVRITIPLAVAKVSKAWVGNERQEGPFLTLLSEDLTPMKCRFGIGAGQFIPTADEMMIASGNVFYPFYIHAYKSNKDAMRREAKAYADTLPCYDIAALAWGDRIWYQNLLLDDGYAMTGKNDDGYVLRKGGSTVDCYYVHDDIPKGDAAAAYRTLKPLKRPGRPLLVVPETDARAYVMDKLVALGKAVRHARRCYEVR</sequence>
<evidence type="ECO:0000313" key="3">
    <source>
        <dbReference type="Proteomes" id="UP000706891"/>
    </source>
</evidence>
<evidence type="ECO:0000256" key="1">
    <source>
        <dbReference type="SAM" id="Phobius"/>
    </source>
</evidence>
<reference evidence="2" key="1">
    <citation type="submission" date="2020-08" db="EMBL/GenBank/DDBJ databases">
        <authorList>
            <person name="Cejkova D."/>
            <person name="Kubasova T."/>
            <person name="Jahodarova E."/>
            <person name="Rychlik I."/>
        </authorList>
    </citation>
    <scope>NUCLEOTIDE SEQUENCE</scope>
    <source>
        <strain evidence="2">An824</strain>
    </source>
</reference>
<accession>A0A938WS90</accession>
<feature type="transmembrane region" description="Helical" evidence="1">
    <location>
        <begin position="153"/>
        <end position="177"/>
    </location>
</feature>
<keyword evidence="1" id="KW-0812">Transmembrane</keyword>
<dbReference type="EMBL" id="JACJJG010000006">
    <property type="protein sequence ID" value="MBM6672816.1"/>
    <property type="molecule type" value="Genomic_DNA"/>
</dbReference>
<protein>
    <submittedName>
        <fullName evidence="2">Uncharacterized protein</fullName>
    </submittedName>
</protein>
<keyword evidence="1" id="KW-1133">Transmembrane helix</keyword>
<feature type="transmembrane region" description="Helical" evidence="1">
    <location>
        <begin position="78"/>
        <end position="96"/>
    </location>
</feature>
<name>A0A938WS90_9BACT</name>
<feature type="transmembrane region" description="Helical" evidence="1">
    <location>
        <begin position="183"/>
        <end position="204"/>
    </location>
</feature>
<feature type="transmembrane region" description="Helical" evidence="1">
    <location>
        <begin position="287"/>
        <end position="304"/>
    </location>
</feature>